<dbReference type="Proteomes" id="UP001515100">
    <property type="component" value="Unassembled WGS sequence"/>
</dbReference>
<comment type="caution">
    <text evidence="3">The sequence shown here is derived from an EMBL/GenBank/DDBJ whole genome shotgun (WGS) entry which is preliminary data.</text>
</comment>
<evidence type="ECO:0000259" key="2">
    <source>
        <dbReference type="Pfam" id="PF08484"/>
    </source>
</evidence>
<organism evidence="3 4">
    <name type="scientific">Aeromicrobium fastidiosum</name>
    <dbReference type="NCBI Taxonomy" id="52699"/>
    <lineage>
        <taxon>Bacteria</taxon>
        <taxon>Bacillati</taxon>
        <taxon>Actinomycetota</taxon>
        <taxon>Actinomycetes</taxon>
        <taxon>Propionibacteriales</taxon>
        <taxon>Nocardioidaceae</taxon>
        <taxon>Aeromicrobium</taxon>
    </lineage>
</organism>
<keyword evidence="3" id="KW-0808">Transferase</keyword>
<dbReference type="SUPFAM" id="SSF53335">
    <property type="entry name" value="S-adenosyl-L-methionine-dependent methyltransferases"/>
    <property type="match status" value="1"/>
</dbReference>
<dbReference type="GO" id="GO:0032259">
    <property type="term" value="P:methylation"/>
    <property type="evidence" value="ECO:0007669"/>
    <property type="project" value="UniProtKB-KW"/>
</dbReference>
<evidence type="ECO:0000313" key="3">
    <source>
        <dbReference type="EMBL" id="KAA1372961.1"/>
    </source>
</evidence>
<dbReference type="Pfam" id="PF08421">
    <property type="entry name" value="Methyltransf_13"/>
    <property type="match status" value="1"/>
</dbReference>
<dbReference type="RefSeq" id="WP_129185329.1">
    <property type="nucleotide sequence ID" value="NZ_JAGIOG010000001.1"/>
</dbReference>
<dbReference type="InterPro" id="IPR013630">
    <property type="entry name" value="Methyltransf_Zn-bd_dom_put"/>
</dbReference>
<keyword evidence="3" id="KW-0489">Methyltransferase</keyword>
<dbReference type="InterPro" id="IPR013691">
    <property type="entry name" value="MeTrfase_14"/>
</dbReference>
<dbReference type="Gene3D" id="3.40.50.150">
    <property type="entry name" value="Vaccinia Virus protein VP39"/>
    <property type="match status" value="1"/>
</dbReference>
<proteinExistence type="predicted"/>
<gene>
    <name evidence="3" type="ORF">ESP62_017860</name>
</gene>
<dbReference type="InterPro" id="IPR038576">
    <property type="entry name" value="Methyltransf_Zn-bd_dom_put_sf"/>
</dbReference>
<feature type="domain" description="C-methyltransferase" evidence="2">
    <location>
        <begin position="213"/>
        <end position="359"/>
    </location>
</feature>
<dbReference type="InterPro" id="IPR029063">
    <property type="entry name" value="SAM-dependent_MTases_sf"/>
</dbReference>
<protein>
    <submittedName>
        <fullName evidence="3">Class I SAM-dependent methyltransferase</fullName>
    </submittedName>
</protein>
<name>A0A641AH08_9ACTN</name>
<dbReference type="AlphaFoldDB" id="A0A641AH08"/>
<dbReference type="OrthoDB" id="9815644at2"/>
<evidence type="ECO:0000313" key="4">
    <source>
        <dbReference type="Proteomes" id="UP001515100"/>
    </source>
</evidence>
<dbReference type="Gene3D" id="6.20.50.110">
    <property type="entry name" value="Methyltransferase, zinc-binding domain"/>
    <property type="match status" value="1"/>
</dbReference>
<evidence type="ECO:0000259" key="1">
    <source>
        <dbReference type="Pfam" id="PF08421"/>
    </source>
</evidence>
<reference evidence="3" key="1">
    <citation type="submission" date="2019-09" db="EMBL/GenBank/DDBJ databases">
        <authorList>
            <person name="Li J."/>
        </authorList>
    </citation>
    <scope>NUCLEOTIDE SEQUENCE [LARGE SCALE GENOMIC DNA]</scope>
    <source>
        <strain evidence="3">NRBC 14897</strain>
    </source>
</reference>
<dbReference type="GO" id="GO:0008168">
    <property type="term" value="F:methyltransferase activity"/>
    <property type="evidence" value="ECO:0007669"/>
    <property type="project" value="UniProtKB-KW"/>
</dbReference>
<dbReference type="Pfam" id="PF08484">
    <property type="entry name" value="Methyltransf_14"/>
    <property type="match status" value="1"/>
</dbReference>
<sequence length="368" mass="38916">MTTPPECCACGSHDTTTVLDLGDVPIADAFPPVTSAPEGDPAGDVRHPLAMALCRQCGLAQIAQDDTEPEQPLGVEPRALVEQAERAVAIADARGWLPGRTVREFPSPHGGTWLPLVVRRGHVVTDGPASVVLDSFGVMHEADQRGAWRARADATAPDGVLLVQFHSLAAILRHGQWSSLRHGHAAYYSFTSLSGLLAAVGMSVVGVETFDLYGGTVLVAARHGRYRPDAAARAMLAEEADLGVTDPVRLGRLQAAVDADVAGLRAWLDARADEDVRVMGYGAASVAVARLGLAGIDSHVLEAVADVSPAKQGRRMPGTDIPIISPAALVEASPDRVLLMLPDLLPELEQAYPELAGRWIVRTDRDSS</sequence>
<dbReference type="EMBL" id="SDPP02000006">
    <property type="protein sequence ID" value="KAA1372961.1"/>
    <property type="molecule type" value="Genomic_DNA"/>
</dbReference>
<accession>A0A641AH08</accession>
<feature type="domain" description="Methyltransferase putative zinc binding" evidence="1">
    <location>
        <begin position="7"/>
        <end position="63"/>
    </location>
</feature>
<dbReference type="Gene3D" id="3.40.50.720">
    <property type="entry name" value="NAD(P)-binding Rossmann-like Domain"/>
    <property type="match status" value="1"/>
</dbReference>
<keyword evidence="4" id="KW-1185">Reference proteome</keyword>